<dbReference type="EMBL" id="JAUJYO010000012">
    <property type="protein sequence ID" value="KAK1302446.1"/>
    <property type="molecule type" value="Genomic_DNA"/>
</dbReference>
<organism evidence="2 3">
    <name type="scientific">Acorus calamus</name>
    <name type="common">Sweet flag</name>
    <dbReference type="NCBI Taxonomy" id="4465"/>
    <lineage>
        <taxon>Eukaryota</taxon>
        <taxon>Viridiplantae</taxon>
        <taxon>Streptophyta</taxon>
        <taxon>Embryophyta</taxon>
        <taxon>Tracheophyta</taxon>
        <taxon>Spermatophyta</taxon>
        <taxon>Magnoliopsida</taxon>
        <taxon>Liliopsida</taxon>
        <taxon>Acoraceae</taxon>
        <taxon>Acorus</taxon>
    </lineage>
</organism>
<feature type="compositionally biased region" description="Basic and acidic residues" evidence="1">
    <location>
        <begin position="46"/>
        <end position="75"/>
    </location>
</feature>
<keyword evidence="3" id="KW-1185">Reference proteome</keyword>
<name>A0AAV9DND2_ACOCL</name>
<evidence type="ECO:0000313" key="2">
    <source>
        <dbReference type="EMBL" id="KAK1302446.1"/>
    </source>
</evidence>
<sequence length="75" mass="8337">MKERLLSSPPRPKSKPSIVRQDEREFFLLQGPVPEWGGIVVSGRSDLGHRGDENGRERNSEGGRLLEREGRSPGG</sequence>
<reference evidence="2" key="1">
    <citation type="journal article" date="2023" name="Nat. Commun.">
        <title>Diploid and tetraploid genomes of Acorus and the evolution of monocots.</title>
        <authorList>
            <person name="Ma L."/>
            <person name="Liu K.W."/>
            <person name="Li Z."/>
            <person name="Hsiao Y.Y."/>
            <person name="Qi Y."/>
            <person name="Fu T."/>
            <person name="Tang G.D."/>
            <person name="Zhang D."/>
            <person name="Sun W.H."/>
            <person name="Liu D.K."/>
            <person name="Li Y."/>
            <person name="Chen G.Z."/>
            <person name="Liu X.D."/>
            <person name="Liao X.Y."/>
            <person name="Jiang Y.T."/>
            <person name="Yu X."/>
            <person name="Hao Y."/>
            <person name="Huang J."/>
            <person name="Zhao X.W."/>
            <person name="Ke S."/>
            <person name="Chen Y.Y."/>
            <person name="Wu W.L."/>
            <person name="Hsu J.L."/>
            <person name="Lin Y.F."/>
            <person name="Huang M.D."/>
            <person name="Li C.Y."/>
            <person name="Huang L."/>
            <person name="Wang Z.W."/>
            <person name="Zhao X."/>
            <person name="Zhong W.Y."/>
            <person name="Peng D.H."/>
            <person name="Ahmad S."/>
            <person name="Lan S."/>
            <person name="Zhang J.S."/>
            <person name="Tsai W.C."/>
            <person name="Van de Peer Y."/>
            <person name="Liu Z.J."/>
        </authorList>
    </citation>
    <scope>NUCLEOTIDE SEQUENCE</scope>
    <source>
        <strain evidence="2">CP</strain>
    </source>
</reference>
<evidence type="ECO:0000256" key="1">
    <source>
        <dbReference type="SAM" id="MobiDB-lite"/>
    </source>
</evidence>
<protein>
    <submittedName>
        <fullName evidence="2">Uncharacterized protein</fullName>
    </submittedName>
</protein>
<reference evidence="2" key="2">
    <citation type="submission" date="2023-06" db="EMBL/GenBank/DDBJ databases">
        <authorList>
            <person name="Ma L."/>
            <person name="Liu K.-W."/>
            <person name="Li Z."/>
            <person name="Hsiao Y.-Y."/>
            <person name="Qi Y."/>
            <person name="Fu T."/>
            <person name="Tang G."/>
            <person name="Zhang D."/>
            <person name="Sun W.-H."/>
            <person name="Liu D.-K."/>
            <person name="Li Y."/>
            <person name="Chen G.-Z."/>
            <person name="Liu X.-D."/>
            <person name="Liao X.-Y."/>
            <person name="Jiang Y.-T."/>
            <person name="Yu X."/>
            <person name="Hao Y."/>
            <person name="Huang J."/>
            <person name="Zhao X.-W."/>
            <person name="Ke S."/>
            <person name="Chen Y.-Y."/>
            <person name="Wu W.-L."/>
            <person name="Hsu J.-L."/>
            <person name="Lin Y.-F."/>
            <person name="Huang M.-D."/>
            <person name="Li C.-Y."/>
            <person name="Huang L."/>
            <person name="Wang Z.-W."/>
            <person name="Zhao X."/>
            <person name="Zhong W.-Y."/>
            <person name="Peng D.-H."/>
            <person name="Ahmad S."/>
            <person name="Lan S."/>
            <person name="Zhang J.-S."/>
            <person name="Tsai W.-C."/>
            <person name="Van De Peer Y."/>
            <person name="Liu Z.-J."/>
        </authorList>
    </citation>
    <scope>NUCLEOTIDE SEQUENCE</scope>
    <source>
        <strain evidence="2">CP</strain>
        <tissue evidence="2">Leaves</tissue>
    </source>
</reference>
<feature type="region of interest" description="Disordered" evidence="1">
    <location>
        <begin position="40"/>
        <end position="75"/>
    </location>
</feature>
<comment type="caution">
    <text evidence="2">The sequence shown here is derived from an EMBL/GenBank/DDBJ whole genome shotgun (WGS) entry which is preliminary data.</text>
</comment>
<dbReference type="AlphaFoldDB" id="A0AAV9DND2"/>
<accession>A0AAV9DND2</accession>
<evidence type="ECO:0000313" key="3">
    <source>
        <dbReference type="Proteomes" id="UP001180020"/>
    </source>
</evidence>
<gene>
    <name evidence="2" type="ORF">QJS10_CPB12g01636</name>
</gene>
<dbReference type="Proteomes" id="UP001180020">
    <property type="component" value="Unassembled WGS sequence"/>
</dbReference>
<proteinExistence type="predicted"/>